<dbReference type="InterPro" id="IPR020841">
    <property type="entry name" value="PKS_Beta-ketoAc_synthase_dom"/>
</dbReference>
<dbReference type="Pfam" id="PF22336">
    <property type="entry name" value="RhiE-like_linker"/>
    <property type="match status" value="1"/>
</dbReference>
<dbReference type="SMART" id="SM00825">
    <property type="entry name" value="PKS_KS"/>
    <property type="match status" value="1"/>
</dbReference>
<dbReference type="GO" id="GO:0005886">
    <property type="term" value="C:plasma membrane"/>
    <property type="evidence" value="ECO:0007669"/>
    <property type="project" value="TreeGrafter"/>
</dbReference>
<dbReference type="GO" id="GO:0005737">
    <property type="term" value="C:cytoplasm"/>
    <property type="evidence" value="ECO:0007669"/>
    <property type="project" value="TreeGrafter"/>
</dbReference>
<evidence type="ECO:0000313" key="5">
    <source>
        <dbReference type="Proteomes" id="UP000664167"/>
    </source>
</evidence>
<dbReference type="AlphaFoldDB" id="A0A939FD25"/>
<reference evidence="4" key="1">
    <citation type="submission" date="2021-03" db="EMBL/GenBank/DDBJ databases">
        <title>Streptomyces poriferae sp. nov., a novel marine sponge-derived Actinobacteria species with anti-MRSA activity.</title>
        <authorList>
            <person name="Sandoval-Powers M."/>
            <person name="Kralova S."/>
            <person name="Nguyen G.-S."/>
            <person name="Fawwal D."/>
            <person name="Degnes K."/>
            <person name="Klinkenberg G."/>
            <person name="Sletta H."/>
            <person name="Wentzel A."/>
            <person name="Liles M.R."/>
        </authorList>
    </citation>
    <scope>NUCLEOTIDE SEQUENCE</scope>
    <source>
        <strain evidence="4">DSM 41794</strain>
    </source>
</reference>
<dbReference type="Gene3D" id="3.30.70.3290">
    <property type="match status" value="1"/>
</dbReference>
<name>A0A939FD25_9ACTN</name>
<keyword evidence="5" id="KW-1185">Reference proteome</keyword>
<evidence type="ECO:0000256" key="1">
    <source>
        <dbReference type="ARBA" id="ARBA00022450"/>
    </source>
</evidence>
<organism evidence="4 5">
    <name type="scientific">Streptomyces beijiangensis</name>
    <dbReference type="NCBI Taxonomy" id="163361"/>
    <lineage>
        <taxon>Bacteria</taxon>
        <taxon>Bacillati</taxon>
        <taxon>Actinomycetota</taxon>
        <taxon>Actinomycetes</taxon>
        <taxon>Kitasatosporales</taxon>
        <taxon>Streptomycetaceae</taxon>
        <taxon>Streptomyces</taxon>
    </lineage>
</organism>
<evidence type="ECO:0000256" key="2">
    <source>
        <dbReference type="ARBA" id="ARBA00022553"/>
    </source>
</evidence>
<dbReference type="Gene3D" id="3.40.47.10">
    <property type="match status" value="2"/>
</dbReference>
<dbReference type="GO" id="GO:0004312">
    <property type="term" value="F:fatty acid synthase activity"/>
    <property type="evidence" value="ECO:0007669"/>
    <property type="project" value="TreeGrafter"/>
</dbReference>
<dbReference type="Proteomes" id="UP000664167">
    <property type="component" value="Unassembled WGS sequence"/>
</dbReference>
<feature type="non-terminal residue" evidence="4">
    <location>
        <position position="1"/>
    </location>
</feature>
<evidence type="ECO:0000259" key="3">
    <source>
        <dbReference type="SMART" id="SM00825"/>
    </source>
</evidence>
<protein>
    <recommendedName>
        <fullName evidence="3">Ketosynthase family 3 (KS3) domain-containing protein</fullName>
    </recommendedName>
</protein>
<dbReference type="EMBL" id="JAFLRJ010000393">
    <property type="protein sequence ID" value="MBO0516403.1"/>
    <property type="molecule type" value="Genomic_DNA"/>
</dbReference>
<dbReference type="InterPro" id="IPR050091">
    <property type="entry name" value="PKS_NRPS_Biosynth_Enz"/>
</dbReference>
<dbReference type="GO" id="GO:0006633">
    <property type="term" value="P:fatty acid biosynthetic process"/>
    <property type="evidence" value="ECO:0007669"/>
    <property type="project" value="TreeGrafter"/>
</dbReference>
<gene>
    <name evidence="4" type="ORF">J0695_32225</name>
</gene>
<keyword evidence="1" id="KW-0596">Phosphopantetheine</keyword>
<dbReference type="GO" id="GO:0071770">
    <property type="term" value="P:DIM/DIP cell wall layer assembly"/>
    <property type="evidence" value="ECO:0007669"/>
    <property type="project" value="TreeGrafter"/>
</dbReference>
<dbReference type="SUPFAM" id="SSF53901">
    <property type="entry name" value="Thiolase-like"/>
    <property type="match status" value="1"/>
</dbReference>
<feature type="domain" description="Ketosynthase family 3 (KS3)" evidence="3">
    <location>
        <begin position="1"/>
        <end position="182"/>
    </location>
</feature>
<dbReference type="InterPro" id="IPR016039">
    <property type="entry name" value="Thiolase-like"/>
</dbReference>
<evidence type="ECO:0000313" key="4">
    <source>
        <dbReference type="EMBL" id="MBO0516403.1"/>
    </source>
</evidence>
<dbReference type="PANTHER" id="PTHR43775:SF37">
    <property type="entry name" value="SI:DKEY-61P9.11"/>
    <property type="match status" value="1"/>
</dbReference>
<dbReference type="InterPro" id="IPR054514">
    <property type="entry name" value="RhiE-like_linker"/>
</dbReference>
<comment type="caution">
    <text evidence="4">The sequence shown here is derived from an EMBL/GenBank/DDBJ whole genome shotgun (WGS) entry which is preliminary data.</text>
</comment>
<proteinExistence type="predicted"/>
<sequence>SSFLGALHLALGALRGGECAAALVAAVALGADPARPDASPADGVGAVLIRPLAAAQAAGDTVHAVVRASAVAHAGRAAPADADARLARRARAAADLDAADIGLCESLAGAGDAGAATGFIALTRALLQLTHGTLLPVPGGPDTAPWPPPRDPQARELPRRAAVAVRGEGGSAAHVILEEYPAGRTGARDGGERVGSARGPGPAELILLSAPTPRHLAATARLFADRLTAAADGPDGPPGLAALASELRIGRAAMDCRLAVTVHGTDELADVLREFADTCPDAPADAPADRSGHADLRGRRDAAPLVEELGETVAYLTALWRGRRLEALTRLWLAGVDVTRGEVTRGEVHGAHGPRPAVALPGTAMLRRPVGTGLAVSGGPAR</sequence>
<dbReference type="PANTHER" id="PTHR43775">
    <property type="entry name" value="FATTY ACID SYNTHASE"/>
    <property type="match status" value="1"/>
</dbReference>
<accession>A0A939FD25</accession>
<keyword evidence="2" id="KW-0597">Phosphoprotein</keyword>